<keyword evidence="1" id="KW-1133">Transmembrane helix</keyword>
<keyword evidence="1" id="KW-0812">Transmembrane</keyword>
<dbReference type="KEGG" id="mfc:BRM9_1093"/>
<dbReference type="GeneID" id="24792249"/>
<keyword evidence="1" id="KW-0472">Membrane</keyword>
<dbReference type="RefSeq" id="WP_048085083.1">
    <property type="nucleotide sequence ID" value="NZ_CP006933.1"/>
</dbReference>
<accession>A0A089ZV68</accession>
<feature type="transmembrane region" description="Helical" evidence="1">
    <location>
        <begin position="12"/>
        <end position="32"/>
    </location>
</feature>
<dbReference type="Proteomes" id="UP000029661">
    <property type="component" value="Chromosome"/>
</dbReference>
<proteinExistence type="predicted"/>
<protein>
    <submittedName>
        <fullName evidence="2">Uncharacterized protein</fullName>
    </submittedName>
</protein>
<gene>
    <name evidence="2" type="ORF">BRM9_1093</name>
</gene>
<reference evidence="2 3" key="1">
    <citation type="submission" date="2013-12" db="EMBL/GenBank/DDBJ databases">
        <title>The complete genome sequence of Methanobacterium sp. BRM9.</title>
        <authorList>
            <consortium name="Pastoral Greenhouse Gas Research Consortium"/>
            <person name="Kelly W.J."/>
            <person name="Leahy S.C."/>
            <person name="Perry R."/>
            <person name="Li D."/>
            <person name="Altermann E."/>
            <person name="Lambie S.C."/>
            <person name="Attwood G.T."/>
        </authorList>
    </citation>
    <scope>NUCLEOTIDE SEQUENCE [LARGE SCALE GENOMIC DNA]</scope>
    <source>
        <strain evidence="2 3">BRM9</strain>
    </source>
</reference>
<name>A0A089ZV68_METFO</name>
<evidence type="ECO:0000256" key="1">
    <source>
        <dbReference type="SAM" id="Phobius"/>
    </source>
</evidence>
<sequence>MNISKKIGWRVKLGIFLVILSGLLYFANYLIFHDLHEVLFYIGIDTAFLPIEILFVVLVIENAISSREKQQMMEKLNMVIGAFFSEVGTQLLGSITRFDPDTEHIKEDLLINSSWTEMEFKRAKNTIKNFDYTLNINGDAESVEFLINAKKFLVDKRKFLLALLENPNLLEHETFTELLWAVFHLMEELENRDDLSKLPKSDYNHLSGDVVRIYSFLILEWLQYMEHLENNYPYLFSLAIRTNPFDPNPHVEISE</sequence>
<dbReference type="AlphaFoldDB" id="A0A089ZV68"/>
<dbReference type="OrthoDB" id="56871at2157"/>
<feature type="transmembrane region" description="Helical" evidence="1">
    <location>
        <begin position="38"/>
        <end position="60"/>
    </location>
</feature>
<evidence type="ECO:0000313" key="3">
    <source>
        <dbReference type="Proteomes" id="UP000029661"/>
    </source>
</evidence>
<dbReference type="EMBL" id="CP006933">
    <property type="protein sequence ID" value="AIS31909.1"/>
    <property type="molecule type" value="Genomic_DNA"/>
</dbReference>
<evidence type="ECO:0000313" key="2">
    <source>
        <dbReference type="EMBL" id="AIS31909.1"/>
    </source>
</evidence>
<organism evidence="2 3">
    <name type="scientific">Methanobacterium formicicum</name>
    <dbReference type="NCBI Taxonomy" id="2162"/>
    <lineage>
        <taxon>Archaea</taxon>
        <taxon>Methanobacteriati</taxon>
        <taxon>Methanobacteriota</taxon>
        <taxon>Methanomada group</taxon>
        <taxon>Methanobacteria</taxon>
        <taxon>Methanobacteriales</taxon>
        <taxon>Methanobacteriaceae</taxon>
        <taxon>Methanobacterium</taxon>
    </lineage>
</organism>
<dbReference type="STRING" id="2162.BRM9_1093"/>